<gene>
    <name evidence="1" type="ORF">HH215_28835</name>
</gene>
<dbReference type="KEGG" id="cheb:HH215_28835"/>
<protein>
    <recommendedName>
        <fullName evidence="3">Glycoside hydrolase family 42 N-terminal domain-containing protein</fullName>
    </recommendedName>
</protein>
<dbReference type="AlphaFoldDB" id="A0A7Z2ZNY9"/>
<organism evidence="1 2">
    <name type="scientific">Cohnella herbarum</name>
    <dbReference type="NCBI Taxonomy" id="2728023"/>
    <lineage>
        <taxon>Bacteria</taxon>
        <taxon>Bacillati</taxon>
        <taxon>Bacillota</taxon>
        <taxon>Bacilli</taxon>
        <taxon>Bacillales</taxon>
        <taxon>Paenibacillaceae</taxon>
        <taxon>Cohnella</taxon>
    </lineage>
</organism>
<dbReference type="SUPFAM" id="SSF51445">
    <property type="entry name" value="(Trans)glycosidases"/>
    <property type="match status" value="1"/>
</dbReference>
<accession>A0A7Z2ZNY9</accession>
<dbReference type="Gene3D" id="3.20.20.80">
    <property type="entry name" value="Glycosidases"/>
    <property type="match status" value="1"/>
</dbReference>
<evidence type="ECO:0000313" key="1">
    <source>
        <dbReference type="EMBL" id="QJD86783.1"/>
    </source>
</evidence>
<dbReference type="RefSeq" id="WP_169283029.1">
    <property type="nucleotide sequence ID" value="NZ_CP051680.1"/>
</dbReference>
<evidence type="ECO:0000313" key="2">
    <source>
        <dbReference type="Proteomes" id="UP000502248"/>
    </source>
</evidence>
<reference evidence="1 2" key="1">
    <citation type="submission" date="2020-04" db="EMBL/GenBank/DDBJ databases">
        <title>Genome sequencing of novel species.</title>
        <authorList>
            <person name="Heo J."/>
            <person name="Kim S.-J."/>
            <person name="Kim J.-S."/>
            <person name="Hong S.-B."/>
            <person name="Kwon S.-W."/>
        </authorList>
    </citation>
    <scope>NUCLEOTIDE SEQUENCE [LARGE SCALE GENOMIC DNA]</scope>
    <source>
        <strain evidence="1 2">MFER-1</strain>
    </source>
</reference>
<keyword evidence="2" id="KW-1185">Reference proteome</keyword>
<dbReference type="InterPro" id="IPR017853">
    <property type="entry name" value="GH"/>
</dbReference>
<dbReference type="EMBL" id="CP051680">
    <property type="protein sequence ID" value="QJD86783.1"/>
    <property type="molecule type" value="Genomic_DNA"/>
</dbReference>
<dbReference type="Proteomes" id="UP000502248">
    <property type="component" value="Chromosome"/>
</dbReference>
<name>A0A7Z2ZNY9_9BACL</name>
<sequence length="1026" mass="114436">MRYGKWLAIAIAVAMLGGGGVWPAHQTVVGATARQYPQEDLLFHEAKLSNNGTISGNLNNVASAAISGTLIATLYDSGNRIVEMKTRQIRVEPEAGESFSVAFDTAIDPQKHRVKLFVWDSVQSQKPLAQAVDVGLYAMSEVTAPAVDPYAFYVGRVARQFGDKDETLSANLSSYIRDADKHISSITGQLNWDYGVGIAKVDAPASQGATGVLNAVGSIELTDVSIHSENDFGTVIVVPLDGKPIASSRKLLVQAFTEDKPYGFASVPVNQDGKTLQKITSLGTGPMNVKNVSTSVTLKGITDVTNVYALDMNGYYKEPSTGSASAGNYTFALKPNAMYTVVERAGVGNPYVPKPTVPSEPVYVWWEAEEALETNYPATSSFSVDTLPDTRDRLSGSDWLSTDNIPSSSANPPYAKYEVDVPENGTYTFYVRKFWLHGPFKWRFDNNEWTQLDRDITLLDDTFLRQFIGANWVAMGSVTLTKGKHRFEFALTPDPEADNFVSGMDSFLLTKTPHTPNGLLRPGEKLNLAEQGWWAFEPDTDAYDDSAILDLRNLNERKAGENGFVRKQGDKLLLGDGREVRFWAINAGTDVTNLEKPDVDYLASKLAKYGVNMVRIHGKIFDENGNIAPKALDKYHYFVSAMKKQGIYVELSYYFVLWWDMRQSAAFKGEGEQFYDFNKEPFGLIQFNKKQQELYKKGVRALLQSPNPYEGGLPLARDPAVAMIEVQNEDNYLFWTFENWRFPDRIKEDLFRQYADWLIGKYGSLDAAYNAWGPLATKFADQPEKGLMVLEGIGVIPGATGNDGDSKRRKDSLAFLTWSQRMFYEEMNAFLKDEIRTGSLIVASNWVTADPQKLEAIERYTYASTDIVDRHAYFESGHKALNDMYWTIQEGDTYYPQPAVRHPSLNPVKIVHNDKQPSMISEITWTNPTPYGAEGTYMLAVYGALQGIDALDMFSVKSPSWSGKMDKWPVMSPAMMGQFPAFALLYRNGYVKEAGNVVLESHKLDPLLQLKGSKIYESLNLDDARK</sequence>
<evidence type="ECO:0008006" key="3">
    <source>
        <dbReference type="Google" id="ProtNLM"/>
    </source>
</evidence>
<proteinExistence type="predicted"/>